<dbReference type="GO" id="GO:0003723">
    <property type="term" value="F:RNA binding"/>
    <property type="evidence" value="ECO:0007669"/>
    <property type="project" value="InterPro"/>
</dbReference>
<comment type="similarity">
    <text evidence="1 7">Belongs to the universal ribosomal protein uS5 family.</text>
</comment>
<dbReference type="PROSITE" id="PS50881">
    <property type="entry name" value="S5_DSRBD"/>
    <property type="match status" value="1"/>
</dbReference>
<dbReference type="SUPFAM" id="SSF54768">
    <property type="entry name" value="dsRNA-binding domain-like"/>
    <property type="match status" value="1"/>
</dbReference>
<evidence type="ECO:0000256" key="4">
    <source>
        <dbReference type="ARBA" id="ARBA00035255"/>
    </source>
</evidence>
<dbReference type="AlphaFoldDB" id="A0A1F4V4Q4"/>
<evidence type="ECO:0000256" key="5">
    <source>
        <dbReference type="ARBA" id="ARBA00035519"/>
    </source>
</evidence>
<dbReference type="EMBL" id="MEVH01000005">
    <property type="protein sequence ID" value="OGC52161.1"/>
    <property type="molecule type" value="Genomic_DNA"/>
</dbReference>
<evidence type="ECO:0000313" key="10">
    <source>
        <dbReference type="Proteomes" id="UP000178771"/>
    </source>
</evidence>
<dbReference type="InterPro" id="IPR000851">
    <property type="entry name" value="Ribosomal_uS5"/>
</dbReference>
<dbReference type="STRING" id="1802624.A2982_01590"/>
<dbReference type="Gene3D" id="3.30.230.10">
    <property type="match status" value="1"/>
</dbReference>
<name>A0A1F4V4Q4_UNCKA</name>
<accession>A0A1F4V4Q4</accession>
<dbReference type="PANTHER" id="PTHR48277:SF1">
    <property type="entry name" value="MITOCHONDRIAL RIBOSOMAL PROTEIN S5"/>
    <property type="match status" value="1"/>
</dbReference>
<dbReference type="InterPro" id="IPR013810">
    <property type="entry name" value="Ribosomal_uS5_N"/>
</dbReference>
<evidence type="ECO:0000313" key="9">
    <source>
        <dbReference type="EMBL" id="OGC52161.1"/>
    </source>
</evidence>
<evidence type="ECO:0000259" key="8">
    <source>
        <dbReference type="PROSITE" id="PS50881"/>
    </source>
</evidence>
<dbReference type="FunFam" id="3.30.230.10:FF:000002">
    <property type="entry name" value="30S ribosomal protein S5"/>
    <property type="match status" value="1"/>
</dbReference>
<dbReference type="Pfam" id="PF00333">
    <property type="entry name" value="Ribosomal_S5"/>
    <property type="match status" value="1"/>
</dbReference>
<dbReference type="Gene3D" id="3.30.160.20">
    <property type="match status" value="1"/>
</dbReference>
<evidence type="ECO:0000256" key="3">
    <source>
        <dbReference type="ARBA" id="ARBA00023274"/>
    </source>
</evidence>
<dbReference type="GO" id="GO:1990904">
    <property type="term" value="C:ribonucleoprotein complex"/>
    <property type="evidence" value="ECO:0007669"/>
    <property type="project" value="UniProtKB-UniRule"/>
</dbReference>
<dbReference type="GO" id="GO:0005840">
    <property type="term" value="C:ribosome"/>
    <property type="evidence" value="ECO:0007669"/>
    <property type="project" value="UniProtKB-KW"/>
</dbReference>
<evidence type="ECO:0000256" key="2">
    <source>
        <dbReference type="ARBA" id="ARBA00022980"/>
    </source>
</evidence>
<dbReference type="InterPro" id="IPR005324">
    <property type="entry name" value="Ribosomal_uS5_C"/>
</dbReference>
<dbReference type="SUPFAM" id="SSF54211">
    <property type="entry name" value="Ribosomal protein S5 domain 2-like"/>
    <property type="match status" value="1"/>
</dbReference>
<dbReference type="Pfam" id="PF03719">
    <property type="entry name" value="Ribosomal_S5_C"/>
    <property type="match status" value="1"/>
</dbReference>
<dbReference type="InterPro" id="IPR014721">
    <property type="entry name" value="Ribsml_uS5_D2-typ_fold_subgr"/>
</dbReference>
<organism evidence="9 10">
    <name type="scientific">candidate division WWE3 bacterium RIFCSPLOWO2_01_FULL_39_13</name>
    <dbReference type="NCBI Taxonomy" id="1802624"/>
    <lineage>
        <taxon>Bacteria</taxon>
        <taxon>Katanobacteria</taxon>
    </lineage>
</organism>
<dbReference type="InterPro" id="IPR020568">
    <property type="entry name" value="Ribosomal_Su5_D2-typ_SF"/>
</dbReference>
<evidence type="ECO:0000256" key="7">
    <source>
        <dbReference type="RuleBase" id="RU003823"/>
    </source>
</evidence>
<keyword evidence="2 6" id="KW-0689">Ribosomal protein</keyword>
<reference evidence="9 10" key="1">
    <citation type="journal article" date="2016" name="Nat. Commun.">
        <title>Thousands of microbial genomes shed light on interconnected biogeochemical processes in an aquifer system.</title>
        <authorList>
            <person name="Anantharaman K."/>
            <person name="Brown C.T."/>
            <person name="Hug L.A."/>
            <person name="Sharon I."/>
            <person name="Castelle C.J."/>
            <person name="Probst A.J."/>
            <person name="Thomas B.C."/>
            <person name="Singh A."/>
            <person name="Wilkins M.J."/>
            <person name="Karaoz U."/>
            <person name="Brodie E.L."/>
            <person name="Williams K.H."/>
            <person name="Hubbard S.S."/>
            <person name="Banfield J.F."/>
        </authorList>
    </citation>
    <scope>NUCLEOTIDE SEQUENCE [LARGE SCALE GENOMIC DNA]</scope>
</reference>
<evidence type="ECO:0000256" key="1">
    <source>
        <dbReference type="ARBA" id="ARBA00008945"/>
    </source>
</evidence>
<sequence length="173" mass="18368">MEENKKGRKSNKAERDDRINSLYEERVLKIRRVSAKRAGGSSLHFSALCAVGDHAGQVGVAVAKSKENINAIKKSKAKAKKNMFSVQITEGGSIPHEIRVKNGASILFMKPAPQGSGIIAGGSVRQVLDLAGYKNISAKIIGSSNQVNNAYVVVMALKAISKLNGGAQKPEGI</sequence>
<dbReference type="GO" id="GO:0003735">
    <property type="term" value="F:structural constituent of ribosome"/>
    <property type="evidence" value="ECO:0007669"/>
    <property type="project" value="UniProtKB-UniRule"/>
</dbReference>
<evidence type="ECO:0000256" key="6">
    <source>
        <dbReference type="PROSITE-ProRule" id="PRU00268"/>
    </source>
</evidence>
<keyword evidence="3 6" id="KW-0687">Ribonucleoprotein</keyword>
<dbReference type="PANTHER" id="PTHR48277">
    <property type="entry name" value="MITOCHONDRIAL RIBOSOMAL PROTEIN S5"/>
    <property type="match status" value="1"/>
</dbReference>
<dbReference type="Proteomes" id="UP000178771">
    <property type="component" value="Unassembled WGS sequence"/>
</dbReference>
<protein>
    <recommendedName>
        <fullName evidence="4">Small ribosomal subunit protein uS5</fullName>
    </recommendedName>
    <alternativeName>
        <fullName evidence="5">30S ribosomal protein S5</fullName>
    </alternativeName>
</protein>
<dbReference type="GO" id="GO:0005737">
    <property type="term" value="C:cytoplasm"/>
    <property type="evidence" value="ECO:0007669"/>
    <property type="project" value="UniProtKB-ARBA"/>
</dbReference>
<dbReference type="GO" id="GO:0006412">
    <property type="term" value="P:translation"/>
    <property type="evidence" value="ECO:0007669"/>
    <property type="project" value="InterPro"/>
</dbReference>
<comment type="caution">
    <text evidence="9">The sequence shown here is derived from an EMBL/GenBank/DDBJ whole genome shotgun (WGS) entry which is preliminary data.</text>
</comment>
<proteinExistence type="inferred from homology"/>
<gene>
    <name evidence="9" type="ORF">A2982_01590</name>
</gene>
<feature type="domain" description="S5 DRBM" evidence="8">
    <location>
        <begin position="23"/>
        <end position="86"/>
    </location>
</feature>